<keyword evidence="2" id="KW-1185">Reference proteome</keyword>
<gene>
    <name evidence="1" type="ORF">F383_38458</name>
</gene>
<sequence length="9" mass="1113">MIKLQHVMN</sequence>
<organism evidence="1 2">
    <name type="scientific">Gossypium arboreum</name>
    <name type="common">Tree cotton</name>
    <name type="synonym">Gossypium nanking</name>
    <dbReference type="NCBI Taxonomy" id="29729"/>
    <lineage>
        <taxon>Eukaryota</taxon>
        <taxon>Viridiplantae</taxon>
        <taxon>Streptophyta</taxon>
        <taxon>Embryophyta</taxon>
        <taxon>Tracheophyta</taxon>
        <taxon>Spermatophyta</taxon>
        <taxon>Magnoliopsida</taxon>
        <taxon>eudicotyledons</taxon>
        <taxon>Gunneridae</taxon>
        <taxon>Pentapetalae</taxon>
        <taxon>rosids</taxon>
        <taxon>malvids</taxon>
        <taxon>Malvales</taxon>
        <taxon>Malvaceae</taxon>
        <taxon>Malvoideae</taxon>
        <taxon>Gossypium</taxon>
    </lineage>
</organism>
<dbReference type="Proteomes" id="UP000032142">
    <property type="component" value="Unassembled WGS sequence"/>
</dbReference>
<evidence type="ECO:0000313" key="1">
    <source>
        <dbReference type="EMBL" id="KHF99458.1"/>
    </source>
</evidence>
<name>A0A0B0MJ24_GOSAR</name>
<protein>
    <submittedName>
        <fullName evidence="1">Uncharacterized protein</fullName>
    </submittedName>
</protein>
<comment type="caution">
    <text evidence="1">The sequence shown here is derived from an EMBL/GenBank/DDBJ whole genome shotgun (WGS) entry which is preliminary data.</text>
</comment>
<evidence type="ECO:0000313" key="2">
    <source>
        <dbReference type="Proteomes" id="UP000032142"/>
    </source>
</evidence>
<accession>A0A0B0MJ24</accession>
<reference evidence="2" key="1">
    <citation type="submission" date="2014-09" db="EMBL/GenBank/DDBJ databases">
        <authorList>
            <person name="Mudge J."/>
            <person name="Ramaraj T."/>
            <person name="Lindquist I.E."/>
            <person name="Bharti A.K."/>
            <person name="Sundararajan A."/>
            <person name="Cameron C.T."/>
            <person name="Woodward J.E."/>
            <person name="May G.D."/>
            <person name="Brubaker C."/>
            <person name="Broadhvest J."/>
            <person name="Wilkins T.A."/>
        </authorList>
    </citation>
    <scope>NUCLEOTIDE SEQUENCE</scope>
    <source>
        <strain evidence="2">cv. AKA8401</strain>
    </source>
</reference>
<proteinExistence type="predicted"/>
<dbReference type="EMBL" id="JRRC01080499">
    <property type="protein sequence ID" value="KHF99458.1"/>
    <property type="molecule type" value="Genomic_DNA"/>
</dbReference>